<accession>A0ABD7NCX0</accession>
<name>A0ABD7NCX0_9STRE</name>
<sequence>MEEEDILFIKIDRISKLMREKKVTAYRICKQTNHLVSETSLLCLKENRTEVKNIKFITAQALLDWFDLYSDQYK</sequence>
<protein>
    <recommendedName>
        <fullName evidence="3">DNA-binding protein</fullName>
    </recommendedName>
</protein>
<dbReference type="Proteomes" id="UP000254098">
    <property type="component" value="Unassembled WGS sequence"/>
</dbReference>
<evidence type="ECO:0000313" key="1">
    <source>
        <dbReference type="EMBL" id="SUO77601.1"/>
    </source>
</evidence>
<dbReference type="RefSeq" id="WP_052234551.1">
    <property type="nucleotide sequence ID" value="NZ_UHHS01000001.1"/>
</dbReference>
<comment type="caution">
    <text evidence="1">The sequence shown here is derived from an EMBL/GenBank/DDBJ whole genome shotgun (WGS) entry which is preliminary data.</text>
</comment>
<dbReference type="AlphaFoldDB" id="A0ABD7NCX0"/>
<reference evidence="1 2" key="1">
    <citation type="submission" date="2018-06" db="EMBL/GenBank/DDBJ databases">
        <authorList>
            <consortium name="Pathogen Informatics"/>
            <person name="Doyle S."/>
        </authorList>
    </citation>
    <scope>NUCLEOTIDE SEQUENCE [LARGE SCALE GENOMIC DNA]</scope>
    <source>
        <strain evidence="1 2">NCTC1080</strain>
    </source>
</reference>
<dbReference type="EMBL" id="UHHS01000001">
    <property type="protein sequence ID" value="SUO77601.1"/>
    <property type="molecule type" value="Genomic_DNA"/>
</dbReference>
<gene>
    <name evidence="1" type="ORF">NCTC1080_00462</name>
</gene>
<evidence type="ECO:0000313" key="2">
    <source>
        <dbReference type="Proteomes" id="UP000254098"/>
    </source>
</evidence>
<proteinExistence type="predicted"/>
<evidence type="ECO:0008006" key="3">
    <source>
        <dbReference type="Google" id="ProtNLM"/>
    </source>
</evidence>
<organism evidence="1 2">
    <name type="scientific">Streptococcus viridans</name>
    <dbReference type="NCBI Taxonomy" id="78535"/>
    <lineage>
        <taxon>Bacteria</taxon>
        <taxon>Bacillati</taxon>
        <taxon>Bacillota</taxon>
        <taxon>Bacilli</taxon>
        <taxon>Lactobacillales</taxon>
        <taxon>Streptococcaceae</taxon>
        <taxon>Streptococcus</taxon>
    </lineage>
</organism>
<keyword evidence="2" id="KW-1185">Reference proteome</keyword>